<feature type="region of interest" description="Disordered" evidence="1">
    <location>
        <begin position="1"/>
        <end position="23"/>
    </location>
</feature>
<keyword evidence="4" id="KW-1185">Reference proteome</keyword>
<name>A0A835VIS0_VANPL</name>
<comment type="caution">
    <text evidence="3">The sequence shown here is derived from an EMBL/GenBank/DDBJ whole genome shotgun (WGS) entry which is preliminary data.</text>
</comment>
<proteinExistence type="predicted"/>
<dbReference type="Proteomes" id="UP000636800">
    <property type="component" value="Chromosome 1"/>
</dbReference>
<protein>
    <submittedName>
        <fullName evidence="3">Uncharacterized protein</fullName>
    </submittedName>
</protein>
<evidence type="ECO:0000256" key="1">
    <source>
        <dbReference type="SAM" id="MobiDB-lite"/>
    </source>
</evidence>
<organism evidence="3 5">
    <name type="scientific">Vanilla planifolia</name>
    <name type="common">Vanilla</name>
    <dbReference type="NCBI Taxonomy" id="51239"/>
    <lineage>
        <taxon>Eukaryota</taxon>
        <taxon>Viridiplantae</taxon>
        <taxon>Streptophyta</taxon>
        <taxon>Embryophyta</taxon>
        <taxon>Tracheophyta</taxon>
        <taxon>Spermatophyta</taxon>
        <taxon>Magnoliopsida</taxon>
        <taxon>Liliopsida</taxon>
        <taxon>Asparagales</taxon>
        <taxon>Orchidaceae</taxon>
        <taxon>Vanilloideae</taxon>
        <taxon>Vanilleae</taxon>
        <taxon>Vanilla</taxon>
    </lineage>
</organism>
<dbReference type="EMBL" id="JADCNM010000001">
    <property type="protein sequence ID" value="KAG0500392.1"/>
    <property type="molecule type" value="Genomic_DNA"/>
</dbReference>
<feature type="compositionally biased region" description="Low complexity" evidence="1">
    <location>
        <begin position="1"/>
        <end position="19"/>
    </location>
</feature>
<dbReference type="Proteomes" id="UP000639772">
    <property type="component" value="Chromosome 1"/>
</dbReference>
<evidence type="ECO:0000313" key="3">
    <source>
        <dbReference type="EMBL" id="KAG0500392.1"/>
    </source>
</evidence>
<sequence length="76" mass="8667">MGLCSSSLSSCFSSSSGRSPYRYEEDDWEWRGRKKVRPSDEDRNWGIGERDVDVKASKFIAKVHESCFVDAEQITA</sequence>
<dbReference type="EMBL" id="JADCNL010000001">
    <property type="protein sequence ID" value="KAG0495800.1"/>
    <property type="molecule type" value="Genomic_DNA"/>
</dbReference>
<reference evidence="4 5" key="1">
    <citation type="journal article" date="2020" name="Nat. Food">
        <title>A phased Vanilla planifolia genome enables genetic improvement of flavour and production.</title>
        <authorList>
            <person name="Hasing T."/>
            <person name="Tang H."/>
            <person name="Brym M."/>
            <person name="Khazi F."/>
            <person name="Huang T."/>
            <person name="Chambers A.H."/>
        </authorList>
    </citation>
    <scope>NUCLEOTIDE SEQUENCE [LARGE SCALE GENOMIC DNA]</scope>
    <source>
        <tissue evidence="3">Leaf</tissue>
    </source>
</reference>
<evidence type="ECO:0000313" key="4">
    <source>
        <dbReference type="Proteomes" id="UP000636800"/>
    </source>
</evidence>
<dbReference type="AlphaFoldDB" id="A0A835VIS0"/>
<accession>A0A835VIS0</accession>
<dbReference type="OrthoDB" id="654716at2759"/>
<evidence type="ECO:0000313" key="2">
    <source>
        <dbReference type="EMBL" id="KAG0495800.1"/>
    </source>
</evidence>
<gene>
    <name evidence="3" type="ORF">HPP92_000464</name>
    <name evidence="2" type="ORF">HPP92_000491</name>
</gene>
<dbReference type="PANTHER" id="PTHR33511">
    <property type="entry name" value="OS06G0632400 PROTEIN"/>
    <property type="match status" value="1"/>
</dbReference>
<evidence type="ECO:0000313" key="5">
    <source>
        <dbReference type="Proteomes" id="UP000639772"/>
    </source>
</evidence>